<organism evidence="1 2">
    <name type="scientific">Pristionchus mayeri</name>
    <dbReference type="NCBI Taxonomy" id="1317129"/>
    <lineage>
        <taxon>Eukaryota</taxon>
        <taxon>Metazoa</taxon>
        <taxon>Ecdysozoa</taxon>
        <taxon>Nematoda</taxon>
        <taxon>Chromadorea</taxon>
        <taxon>Rhabditida</taxon>
        <taxon>Rhabditina</taxon>
        <taxon>Diplogasteromorpha</taxon>
        <taxon>Diplogasteroidea</taxon>
        <taxon>Neodiplogasteridae</taxon>
        <taxon>Pristionchus</taxon>
    </lineage>
</organism>
<evidence type="ECO:0000313" key="1">
    <source>
        <dbReference type="EMBL" id="GMR55034.1"/>
    </source>
</evidence>
<comment type="caution">
    <text evidence="1">The sequence shown here is derived from an EMBL/GenBank/DDBJ whole genome shotgun (WGS) entry which is preliminary data.</text>
</comment>
<reference evidence="2" key="1">
    <citation type="submission" date="2022-10" db="EMBL/GenBank/DDBJ databases">
        <title>Genome assembly of Pristionchus species.</title>
        <authorList>
            <person name="Yoshida K."/>
            <person name="Sommer R.J."/>
        </authorList>
    </citation>
    <scope>NUCLEOTIDE SEQUENCE [LARGE SCALE GENOMIC DNA]</scope>
    <source>
        <strain evidence="2">RS5460</strain>
    </source>
</reference>
<sequence>CNPKYEIGENITLLECLLTIADRFDIKVIIDRVEQILVNSQSFSAAKMLRFSDNHDSFRFTNMQIKAFSWIESDLSFSWENPRSDLLVS</sequence>
<proteinExistence type="predicted"/>
<feature type="non-terminal residue" evidence="1">
    <location>
        <position position="1"/>
    </location>
</feature>
<accession>A0AAN5I880</accession>
<evidence type="ECO:0000313" key="2">
    <source>
        <dbReference type="Proteomes" id="UP001328107"/>
    </source>
</evidence>
<feature type="non-terminal residue" evidence="1">
    <location>
        <position position="89"/>
    </location>
</feature>
<keyword evidence="2" id="KW-1185">Reference proteome</keyword>
<protein>
    <submittedName>
        <fullName evidence="1">Uncharacterized protein</fullName>
    </submittedName>
</protein>
<name>A0AAN5I880_9BILA</name>
<gene>
    <name evidence="1" type="ORF">PMAYCL1PPCAC_25229</name>
</gene>
<dbReference type="Proteomes" id="UP001328107">
    <property type="component" value="Unassembled WGS sequence"/>
</dbReference>
<dbReference type="EMBL" id="BTRK01000005">
    <property type="protein sequence ID" value="GMR55034.1"/>
    <property type="molecule type" value="Genomic_DNA"/>
</dbReference>
<dbReference type="AlphaFoldDB" id="A0AAN5I880"/>